<keyword evidence="4" id="KW-0863">Zinc-finger</keyword>
<keyword evidence="8" id="KW-0804">Transcription</keyword>
<feature type="compositionally biased region" description="Acidic residues" evidence="10">
    <location>
        <begin position="876"/>
        <end position="892"/>
    </location>
</feature>
<feature type="region of interest" description="Disordered" evidence="10">
    <location>
        <begin position="1"/>
        <end position="52"/>
    </location>
</feature>
<dbReference type="GO" id="GO:0070897">
    <property type="term" value="P:transcription preinitiation complex assembly"/>
    <property type="evidence" value="ECO:0007669"/>
    <property type="project" value="InterPro"/>
</dbReference>
<evidence type="ECO:0000256" key="4">
    <source>
        <dbReference type="ARBA" id="ARBA00022771"/>
    </source>
</evidence>
<dbReference type="GO" id="GO:0097550">
    <property type="term" value="C:transcription preinitiation complex"/>
    <property type="evidence" value="ECO:0007669"/>
    <property type="project" value="TreeGrafter"/>
</dbReference>
<keyword evidence="7" id="KW-0010">Activator</keyword>
<dbReference type="GO" id="GO:0000995">
    <property type="term" value="F:RNA polymerase III general transcription initiation factor activity"/>
    <property type="evidence" value="ECO:0007669"/>
    <property type="project" value="TreeGrafter"/>
</dbReference>
<evidence type="ECO:0000256" key="2">
    <source>
        <dbReference type="ARBA" id="ARBA00010857"/>
    </source>
</evidence>
<keyword evidence="9" id="KW-0539">Nucleus</keyword>
<feature type="compositionally biased region" description="Acidic residues" evidence="10">
    <location>
        <begin position="922"/>
        <end position="955"/>
    </location>
</feature>
<comment type="subcellular location">
    <subcellularLocation>
        <location evidence="1">Nucleus</location>
    </subcellularLocation>
</comment>
<keyword evidence="6" id="KW-0805">Transcription regulation</keyword>
<dbReference type="SUPFAM" id="SSF57783">
    <property type="entry name" value="Zinc beta-ribbon"/>
    <property type="match status" value="1"/>
</dbReference>
<keyword evidence="5" id="KW-0862">Zinc</keyword>
<accession>U1GKM7</accession>
<evidence type="ECO:0000313" key="12">
    <source>
        <dbReference type="EMBL" id="ERF72753.1"/>
    </source>
</evidence>
<dbReference type="SMART" id="SM00385">
    <property type="entry name" value="CYCLIN"/>
    <property type="match status" value="2"/>
</dbReference>
<evidence type="ECO:0000256" key="1">
    <source>
        <dbReference type="ARBA" id="ARBA00004123"/>
    </source>
</evidence>
<dbReference type="Gene3D" id="1.10.472.170">
    <property type="match status" value="1"/>
</dbReference>
<dbReference type="SUPFAM" id="SSF47954">
    <property type="entry name" value="Cyclin-like"/>
    <property type="match status" value="2"/>
</dbReference>
<dbReference type="PANTHER" id="PTHR11618:SF4">
    <property type="entry name" value="TRANSCRIPTION FACTOR IIIB 90 KDA SUBUNIT"/>
    <property type="match status" value="1"/>
</dbReference>
<dbReference type="InterPro" id="IPR013763">
    <property type="entry name" value="Cyclin-like_dom"/>
</dbReference>
<dbReference type="PANTHER" id="PTHR11618">
    <property type="entry name" value="TRANSCRIPTION INITIATION FACTOR IIB-RELATED"/>
    <property type="match status" value="1"/>
</dbReference>
<evidence type="ECO:0000256" key="3">
    <source>
        <dbReference type="ARBA" id="ARBA00022723"/>
    </source>
</evidence>
<dbReference type="CDD" id="cd20554">
    <property type="entry name" value="CYCLIN_TFIIIB90_rpt2"/>
    <property type="match status" value="1"/>
</dbReference>
<feature type="region of interest" description="Disordered" evidence="10">
    <location>
        <begin position="354"/>
        <end position="602"/>
    </location>
</feature>
<evidence type="ECO:0000313" key="13">
    <source>
        <dbReference type="Proteomes" id="UP000019373"/>
    </source>
</evidence>
<dbReference type="Gene3D" id="1.10.472.10">
    <property type="entry name" value="Cyclin-like"/>
    <property type="match status" value="1"/>
</dbReference>
<dbReference type="RefSeq" id="XP_007801641.1">
    <property type="nucleotide sequence ID" value="XM_007803450.1"/>
</dbReference>
<feature type="compositionally biased region" description="Polar residues" evidence="10">
    <location>
        <begin position="43"/>
        <end position="52"/>
    </location>
</feature>
<dbReference type="InterPro" id="IPR013150">
    <property type="entry name" value="TFIIB_cyclin"/>
</dbReference>
<reference evidence="13" key="1">
    <citation type="journal article" date="2014" name="BMC Genomics">
        <title>Genome characteristics reveal the impact of lichenization on lichen-forming fungus Endocarpon pusillum Hedwig (Verrucariales, Ascomycota).</title>
        <authorList>
            <person name="Wang Y.-Y."/>
            <person name="Liu B."/>
            <person name="Zhang X.-Y."/>
            <person name="Zhou Q.-M."/>
            <person name="Zhang T."/>
            <person name="Li H."/>
            <person name="Yu Y.-F."/>
            <person name="Zhang X.-L."/>
            <person name="Hao X.-Y."/>
            <person name="Wang M."/>
            <person name="Wang L."/>
            <person name="Wei J.-C."/>
        </authorList>
    </citation>
    <scope>NUCLEOTIDE SEQUENCE [LARGE SCALE GENOMIC DNA]</scope>
    <source>
        <strain evidence="13">Z07020 / HMAS-L-300199</strain>
    </source>
</reference>
<feature type="compositionally biased region" description="Polar residues" evidence="10">
    <location>
        <begin position="523"/>
        <end position="554"/>
    </location>
</feature>
<dbReference type="OrthoDB" id="511529at2759"/>
<dbReference type="GO" id="GO:0005634">
    <property type="term" value="C:nucleus"/>
    <property type="evidence" value="ECO:0007669"/>
    <property type="project" value="UniProtKB-SubCell"/>
</dbReference>
<feature type="compositionally biased region" description="Polar residues" evidence="10">
    <location>
        <begin position="573"/>
        <end position="594"/>
    </location>
</feature>
<dbReference type="OMA" id="IVHEHEF"/>
<evidence type="ECO:0000256" key="6">
    <source>
        <dbReference type="ARBA" id="ARBA00023015"/>
    </source>
</evidence>
<protein>
    <recommendedName>
        <fullName evidence="11">Cyclin-like domain-containing protein</fullName>
    </recommendedName>
</protein>
<comment type="similarity">
    <text evidence="2">Belongs to the TFIIB family.</text>
</comment>
<dbReference type="FunFam" id="1.10.472.10:FF:000002">
    <property type="entry name" value="Transcription factor IIIB 90 kDa subunit"/>
    <property type="match status" value="1"/>
</dbReference>
<evidence type="ECO:0000259" key="11">
    <source>
        <dbReference type="SMART" id="SM00385"/>
    </source>
</evidence>
<keyword evidence="3" id="KW-0479">Metal-binding</keyword>
<evidence type="ECO:0000256" key="9">
    <source>
        <dbReference type="ARBA" id="ARBA00023242"/>
    </source>
</evidence>
<dbReference type="GO" id="GO:0008270">
    <property type="term" value="F:zinc ion binding"/>
    <property type="evidence" value="ECO:0007669"/>
    <property type="project" value="UniProtKB-KW"/>
</dbReference>
<dbReference type="Pfam" id="PF07741">
    <property type="entry name" value="BRF1"/>
    <property type="match status" value="1"/>
</dbReference>
<proteinExistence type="inferred from homology"/>
<dbReference type="Proteomes" id="UP000019373">
    <property type="component" value="Unassembled WGS sequence"/>
</dbReference>
<dbReference type="Pfam" id="PF00382">
    <property type="entry name" value="TFIIB"/>
    <property type="match status" value="2"/>
</dbReference>
<dbReference type="AlphaFoldDB" id="U1GKM7"/>
<name>U1GKM7_ENDPU</name>
<feature type="region of interest" description="Disordered" evidence="10">
    <location>
        <begin position="748"/>
        <end position="973"/>
    </location>
</feature>
<dbReference type="PRINTS" id="PR00685">
    <property type="entry name" value="TIFACTORIIB"/>
</dbReference>
<feature type="compositionally biased region" description="Polar residues" evidence="10">
    <location>
        <begin position="893"/>
        <end position="907"/>
    </location>
</feature>
<dbReference type="EMBL" id="KE721051">
    <property type="protein sequence ID" value="ERF72753.1"/>
    <property type="molecule type" value="Genomic_DNA"/>
</dbReference>
<gene>
    <name evidence="12" type="ORF">EPUS_04806</name>
</gene>
<feature type="domain" description="Cyclin-like" evidence="11">
    <location>
        <begin position="264"/>
        <end position="348"/>
    </location>
</feature>
<feature type="compositionally biased region" description="Low complexity" evidence="10">
    <location>
        <begin position="446"/>
        <end position="485"/>
    </location>
</feature>
<feature type="compositionally biased region" description="Gly residues" evidence="10">
    <location>
        <begin position="911"/>
        <end position="921"/>
    </location>
</feature>
<dbReference type="eggNOG" id="KOG1598">
    <property type="taxonomic scope" value="Eukaryota"/>
</dbReference>
<evidence type="ECO:0000256" key="8">
    <source>
        <dbReference type="ARBA" id="ARBA00023163"/>
    </source>
</evidence>
<evidence type="ECO:0000256" key="7">
    <source>
        <dbReference type="ARBA" id="ARBA00023159"/>
    </source>
</evidence>
<sequence>MSTASAPSPQTSRFKGPRRHVPRLATIKRTPGQPAFIRPPSLNAPTPSRSRVSLTCPNNACPDPNIIEDDGRSVCATCGVVARESNIVSDLQFGETSSGAAAVQGSYVGEGRTHGQSSGGPHPGLAHDGLSSRELTTLNARREIDSLINNLRIPANLADPAVNIFKLSLAHAIYDSDGNREKDRKNFVQGRSIRTVAAVALYIACRRQKNTNTIMLIDLAETMTPQVSVFKMGNIYNRLVRAIWGNADGSVSSSGYVDPINPENLIRRFARDLEFGSLVGKVTEDAIRLVQRMDRDWMTTGRRPAGICGAALILAARMNNFRRTVREVVLVVKVCEVTVNNRLEEFQHTATSKLTVQQMRQGDHTAPSDPPAFQRANGEGKRPKKTGRKRKNQAPETAAEIENSEEENEERPRKKGRVDKDGFAIPDIPIDPSLRDAASQEPPSDEAVAAALTAAVNSAAAQVEEAQGSGSNQSSTTAQTSAQQPDRPRRPGRPKGSKNRHAPDETDAEVALEAEIEHDILDTMNSEAMQRATPSVTPAPSARSTPVPEPSSNAAPDKFNQPPASSSQQTASVDTSNQPPGPNSNALIITQQEATHSKSTEVRMDPEILSDEFDSDPEIANVILSEPEVRIKECIWVEENKQWLRDEHAKRIKKQLQDAADIAAGIEPGSSTANGQKKKRRRGRRLGDVSYLKNNDADGRAGSESTAGGGGEEQDESARARRAASIAMKGMLEQRGYSRRLNYEALSKMFPDDMAGVREASMESRRTAGKRKPTRSASSRESSVVGSSDPTTASPVRPSAASVTSSASPPSRPASAVSSNTNTNTNRPAAQLPTPSTSQATQHQQQQSQAPPPSSAESAPSQPAVPAPAPASTPLEGEEELIGVLSENDEDSPLSSLQPSGTYNSPLIGTAMGGGFGGAGQDGDDDEDEEESEGDPEDYVQDDDDDGGDGDEVEDALSGRFGGGFGGEDEDGE</sequence>
<dbReference type="GO" id="GO:0017025">
    <property type="term" value="F:TBP-class protein binding"/>
    <property type="evidence" value="ECO:0007669"/>
    <property type="project" value="InterPro"/>
</dbReference>
<feature type="compositionally biased region" description="Acidic residues" evidence="10">
    <location>
        <begin position="505"/>
        <end position="514"/>
    </location>
</feature>
<dbReference type="GeneID" id="19239760"/>
<dbReference type="GO" id="GO:0000126">
    <property type="term" value="C:transcription factor TFIIIB complex"/>
    <property type="evidence" value="ECO:0007669"/>
    <property type="project" value="TreeGrafter"/>
</dbReference>
<feature type="compositionally biased region" description="Low complexity" evidence="10">
    <location>
        <begin position="561"/>
        <end position="572"/>
    </location>
</feature>
<feature type="compositionally biased region" description="Basic residues" evidence="10">
    <location>
        <begin position="382"/>
        <end position="392"/>
    </location>
</feature>
<evidence type="ECO:0000256" key="5">
    <source>
        <dbReference type="ARBA" id="ARBA00022833"/>
    </source>
</evidence>
<evidence type="ECO:0000256" key="10">
    <source>
        <dbReference type="SAM" id="MobiDB-lite"/>
    </source>
</evidence>
<feature type="domain" description="Cyclin-like" evidence="11">
    <location>
        <begin position="142"/>
        <end position="241"/>
    </location>
</feature>
<dbReference type="InterPro" id="IPR011665">
    <property type="entry name" value="BRF1_TBP-bd_dom"/>
</dbReference>
<keyword evidence="13" id="KW-1185">Reference proteome</keyword>
<dbReference type="InterPro" id="IPR036915">
    <property type="entry name" value="Cyclin-like_sf"/>
</dbReference>
<feature type="compositionally biased region" description="Polar residues" evidence="10">
    <location>
        <begin position="1"/>
        <end position="13"/>
    </location>
</feature>
<dbReference type="Gene3D" id="1.20.5.650">
    <property type="entry name" value="Single helix bin"/>
    <property type="match status" value="1"/>
</dbReference>
<feature type="region of interest" description="Disordered" evidence="10">
    <location>
        <begin position="663"/>
        <end position="722"/>
    </location>
</feature>
<dbReference type="InterPro" id="IPR000812">
    <property type="entry name" value="TFIIB"/>
</dbReference>
<feature type="compositionally biased region" description="Basic residues" evidence="10">
    <location>
        <begin position="490"/>
        <end position="500"/>
    </location>
</feature>
<dbReference type="GO" id="GO:0001006">
    <property type="term" value="F:RNA polymerase III type 3 promoter sequence-specific DNA binding"/>
    <property type="evidence" value="ECO:0007669"/>
    <property type="project" value="TreeGrafter"/>
</dbReference>
<organism evidence="12 13">
    <name type="scientific">Endocarpon pusillum (strain Z07020 / HMAS-L-300199)</name>
    <name type="common">Lichen-forming fungus</name>
    <dbReference type="NCBI Taxonomy" id="1263415"/>
    <lineage>
        <taxon>Eukaryota</taxon>
        <taxon>Fungi</taxon>
        <taxon>Dikarya</taxon>
        <taxon>Ascomycota</taxon>
        <taxon>Pezizomycotina</taxon>
        <taxon>Eurotiomycetes</taxon>
        <taxon>Chaetothyriomycetidae</taxon>
        <taxon>Verrucariales</taxon>
        <taxon>Verrucariaceae</taxon>
        <taxon>Endocarpon</taxon>
    </lineage>
</organism>
<feature type="compositionally biased region" description="Low complexity" evidence="10">
    <location>
        <begin position="775"/>
        <end position="826"/>
    </location>
</feature>
<feature type="compositionally biased region" description="Low complexity" evidence="10">
    <location>
        <begin position="833"/>
        <end position="862"/>
    </location>
</feature>
<dbReference type="HOGENOM" id="CLU_010293_0_0_1"/>